<feature type="transmembrane region" description="Helical" evidence="9">
    <location>
        <begin position="382"/>
        <end position="402"/>
    </location>
</feature>
<feature type="compositionally biased region" description="Basic residues" evidence="8">
    <location>
        <begin position="731"/>
        <end position="740"/>
    </location>
</feature>
<feature type="transmembrane region" description="Helical" evidence="9">
    <location>
        <begin position="115"/>
        <end position="137"/>
    </location>
</feature>
<keyword evidence="3 7" id="KW-0863">Zinc-finger</keyword>
<dbReference type="OrthoDB" id="6598372at2759"/>
<proteinExistence type="predicted"/>
<dbReference type="GO" id="GO:0016020">
    <property type="term" value="C:membrane"/>
    <property type="evidence" value="ECO:0007669"/>
    <property type="project" value="UniProtKB-SubCell"/>
</dbReference>
<evidence type="ECO:0000256" key="2">
    <source>
        <dbReference type="ARBA" id="ARBA00022692"/>
    </source>
</evidence>
<organism evidence="11 12">
    <name type="scientific">Sitophilus oryzae</name>
    <name type="common">Rice weevil</name>
    <name type="synonym">Curculio oryzae</name>
    <dbReference type="NCBI Taxonomy" id="7048"/>
    <lineage>
        <taxon>Eukaryota</taxon>
        <taxon>Metazoa</taxon>
        <taxon>Ecdysozoa</taxon>
        <taxon>Arthropoda</taxon>
        <taxon>Hexapoda</taxon>
        <taxon>Insecta</taxon>
        <taxon>Pterygota</taxon>
        <taxon>Neoptera</taxon>
        <taxon>Endopterygota</taxon>
        <taxon>Coleoptera</taxon>
        <taxon>Polyphaga</taxon>
        <taxon>Cucujiformia</taxon>
        <taxon>Curculionidae</taxon>
        <taxon>Dryophthorinae</taxon>
        <taxon>Sitophilus</taxon>
    </lineage>
</organism>
<keyword evidence="5 9" id="KW-1133">Transmembrane helix</keyword>
<dbReference type="Proteomes" id="UP000504635">
    <property type="component" value="Unplaced"/>
</dbReference>
<dbReference type="InterPro" id="IPR051856">
    <property type="entry name" value="CSR-E3_Ligase_Protein"/>
</dbReference>
<dbReference type="PANTHER" id="PTHR21041">
    <property type="entry name" value="DENDRITIC CELL-SPECIFIC TRANSMEMBRANE PROTEIN"/>
    <property type="match status" value="1"/>
</dbReference>
<evidence type="ECO:0000256" key="6">
    <source>
        <dbReference type="ARBA" id="ARBA00023136"/>
    </source>
</evidence>
<dbReference type="Pfam" id="PF07782">
    <property type="entry name" value="DC_STAMP"/>
    <property type="match status" value="1"/>
</dbReference>
<dbReference type="PROSITE" id="PS50089">
    <property type="entry name" value="ZF_RING_2"/>
    <property type="match status" value="1"/>
</dbReference>
<dbReference type="KEGG" id="soy:115888990"/>
<feature type="compositionally biased region" description="Basic and acidic residues" evidence="8">
    <location>
        <begin position="1947"/>
        <end position="1956"/>
    </location>
</feature>
<feature type="compositionally biased region" description="Low complexity" evidence="8">
    <location>
        <begin position="779"/>
        <end position="788"/>
    </location>
</feature>
<evidence type="ECO:0000313" key="11">
    <source>
        <dbReference type="Proteomes" id="UP000504635"/>
    </source>
</evidence>
<feature type="region of interest" description="Disordered" evidence="8">
    <location>
        <begin position="716"/>
        <end position="797"/>
    </location>
</feature>
<feature type="compositionally biased region" description="Basic and acidic residues" evidence="8">
    <location>
        <begin position="1910"/>
        <end position="1936"/>
    </location>
</feature>
<evidence type="ECO:0000259" key="10">
    <source>
        <dbReference type="PROSITE" id="PS50089"/>
    </source>
</evidence>
<feature type="region of interest" description="Disordered" evidence="8">
    <location>
        <begin position="1007"/>
        <end position="1041"/>
    </location>
</feature>
<sequence>MAFVSLIFTALRLKSLQKTLVEEKLEALKVDRKEQDKVKFRFRHIGVDIRVAVKNFFKRIFKCPEESRVHQTCYKLQHEGSCENYTLKSVFGFLGGVLLTYLLYFFFIFQLNVKLTSATVICSLLGCILTVGLAFSSNVRCIVLLTLPQFFSKRGRQALLAYAFVLALTGPAQNTLNNMGILSESLACGQEQLKQAVKQIIDVIKKPFVAIKEAIKKVVKTVKEVIKKIKEILLKIKRIIMALVRVIKSVFEFLGKIINICNKELGTPFERCSRVFENAIADCNAKLGPLFSWLCSLAYIVKAVCYIVKIFDYVCMLVDFISNSVVGVVIRKVKTFVRHIKTMFYVRIKFSHSFKYETKASKSLTEIAKEIVAEIKYRSKGIVAFFNLMTSAVMLFFLYMVFQTAYYRIRYLTSERFDNIYITKNFRDIDRRRSKIGRETVLPLTKKESKTYVPISSGALASSERKKLSKSAVSLATASVKLATHMVADYCLYWILTMITYHGRYQSKIQAPNLPVAHISGEGFIAKLLRVIVNAFQPAGIQLEIDTVPCLPIPIPPDFDRYIQIGITLMLCWILTLLEPYGLRFRNYIMGYYHPLRAKQRTIWLYNHILRSRATFLIFARRQLRRKFGKKGTDYISCKELLRSKLSCGILRICLGSDLQKTCLLCGDVYREGDDNKFFKCQTPDCPGFFCLECFKDLKNICPVCLSPIEYGDLDDADEEKDSSGDESPSKKPKKKKRKCPCFPCGRDDSDDREQLIDKREDKEYPEDKEGTEDETDTSTDYSTTYQYDDTEQKPYPKDSVLKDVEMQPVPDYASMEHFRNERNVEVGIENIIHMSKDAGTIVEIDIKEICDADIEEQCSESSPLIDSASQYSNQSEKETRHVEFIGVPNRCTDTRGKVKHKLKYFPSPSVCICSDLDLAEQFEETSFVTLPKSTMSTSTRSDCKFCKAPRAHVISALNIGYETEEELRNIVPKLDLSFLDGGINQFDSPKFTDRFTNVRYEEMCETPSSSRRSLESSSILSSLQHSSSDRETNPFIRRRNTDARRMAYNTAYSRDNMDSSSSIDSYEMNKTRNRKIKQYYETTNRLCMDERCQYIKKKTPFKDMFKKLLPKRKKNKQTLPLYLRDIDDTVEVRSYNYSAENWDILDAETDSPTYPFGSRQSSTASEEQLLLGSRRIRGGECTHLINCKLIGRTCTQRIPQANYINRQLLYKDFSKLALPPKPKSANVIDILSRYFLSIEDLTPTRDPGFSMTTPESFRNTQPGQNIEPNLKSGESDFIISRSSAAVLNLPEEATPASSESGLSSTVCRELFGDTCPKGITKGASENTNPFMNDQETEQINISIENNLNDTSGSNLVENSFTSEEKTLSDPITAQQNSLTQIIKEPSVKSNHSIPLSVKSVNQKRISSQFERTASEAPLEKVSVSSIQKKASSNLEQAILEEPVILSNKRSREGKDELLYKDNKTEISLVRSLNGDKKQSKLTLPQSNTVLRKPSLKLQITLHNTLIEEEANSDIINMKSPQSKDKFVETTETFPLKPDWLLSNDSAAGKIVIANDKMQQTSDNDFCRSSANIIKTNSKNISRPCLCPLTSGDSFKVVRQSREYSDIFRPDASTPKYTTSENYYSYEIPEKDPNTQRHCKCPACRAKQMNRYKKSSEEESLSGDWQEQHQHYRANNPPCNCCRCLNSLPPIETTYRRDTFRTPSPPPFYYPPEQAYNEPRYIQQVYPEVALPTRLSQDTEASKKPYNVHIEHYHTECQYCCKPRMPSPQRYPKMNRDRQYIPRSRFRKPYGIPRNYDPRSYTSTEETEYSDYDPNDENNLTDLPYQDNEDYLELVQELQDTLHTRNRNRVRKTMQEFEKRSKQNKPLEKPIIDYDQASESEEPIIKKIEELKTCKKMCCAGDKCTCQSKRDAPKTGSLGKEKANVQDLREDVERPSHWTMDPGSGEWYKDHKDSKSRGSKSSRNSSDVRECFCKCRQARRM</sequence>
<keyword evidence="2 9" id="KW-0812">Transmembrane</keyword>
<dbReference type="InParanoid" id="A0A6J2YPP9"/>
<evidence type="ECO:0000256" key="4">
    <source>
        <dbReference type="ARBA" id="ARBA00022833"/>
    </source>
</evidence>
<feature type="region of interest" description="Disordered" evidence="8">
    <location>
        <begin position="1910"/>
        <end position="1969"/>
    </location>
</feature>
<keyword evidence="11" id="KW-1185">Reference proteome</keyword>
<evidence type="ECO:0000256" key="5">
    <source>
        <dbReference type="ARBA" id="ARBA00022989"/>
    </source>
</evidence>
<evidence type="ECO:0000256" key="1">
    <source>
        <dbReference type="ARBA" id="ARBA00004141"/>
    </source>
</evidence>
<accession>A0A6J2YPP9</accession>
<gene>
    <name evidence="12" type="primary">LOC115888990</name>
</gene>
<dbReference type="PANTHER" id="PTHR21041:SF9">
    <property type="entry name" value="DENDRITIC CELL-SPECIFIC TRANSMEMBRANE PROTEIN-LIKE DOMAIN-CONTAINING PROTEIN"/>
    <property type="match status" value="1"/>
</dbReference>
<evidence type="ECO:0000313" key="12">
    <source>
        <dbReference type="RefSeq" id="XP_030764755.1"/>
    </source>
</evidence>
<keyword evidence="3 7" id="KW-0479">Metal-binding</keyword>
<evidence type="ECO:0000256" key="7">
    <source>
        <dbReference type="PROSITE-ProRule" id="PRU00175"/>
    </source>
</evidence>
<name>A0A6J2YPP9_SITOR</name>
<dbReference type="GeneID" id="115888990"/>
<keyword evidence="4" id="KW-0862">Zinc</keyword>
<feature type="compositionally biased region" description="Low complexity" evidence="8">
    <location>
        <begin position="1009"/>
        <end position="1027"/>
    </location>
</feature>
<feature type="compositionally biased region" description="Acidic residues" evidence="8">
    <location>
        <begin position="1805"/>
        <end position="1816"/>
    </location>
</feature>
<comment type="subcellular location">
    <subcellularLocation>
        <location evidence="1">Membrane</location>
        <topology evidence="1">Multi-pass membrane protein</topology>
    </subcellularLocation>
</comment>
<evidence type="ECO:0000256" key="8">
    <source>
        <dbReference type="SAM" id="MobiDB-lite"/>
    </source>
</evidence>
<dbReference type="GO" id="GO:0008270">
    <property type="term" value="F:zinc ion binding"/>
    <property type="evidence" value="ECO:0007669"/>
    <property type="project" value="UniProtKB-KW"/>
</dbReference>
<dbReference type="InterPro" id="IPR001841">
    <property type="entry name" value="Znf_RING"/>
</dbReference>
<feature type="transmembrane region" description="Helical" evidence="9">
    <location>
        <begin position="90"/>
        <end position="109"/>
    </location>
</feature>
<feature type="domain" description="RING-type" evidence="10">
    <location>
        <begin position="663"/>
        <end position="705"/>
    </location>
</feature>
<dbReference type="RefSeq" id="XP_030764755.1">
    <property type="nucleotide sequence ID" value="XM_030908895.1"/>
</dbReference>
<evidence type="ECO:0000256" key="3">
    <source>
        <dbReference type="ARBA" id="ARBA00022771"/>
    </source>
</evidence>
<reference evidence="12" key="1">
    <citation type="submission" date="2025-08" db="UniProtKB">
        <authorList>
            <consortium name="RefSeq"/>
        </authorList>
    </citation>
    <scope>IDENTIFICATION</scope>
    <source>
        <tissue evidence="12">Gonads</tissue>
    </source>
</reference>
<keyword evidence="6 9" id="KW-0472">Membrane</keyword>
<dbReference type="InterPro" id="IPR058842">
    <property type="entry name" value="DCST1_C"/>
</dbReference>
<feature type="region of interest" description="Disordered" evidence="8">
    <location>
        <begin position="1787"/>
        <end position="1819"/>
    </location>
</feature>
<protein>
    <submittedName>
        <fullName evidence="12">Uncharacterized protein LOC115888990 isoform X1</fullName>
    </submittedName>
</protein>
<dbReference type="InterPro" id="IPR012858">
    <property type="entry name" value="DC_STAMP-like"/>
</dbReference>
<feature type="transmembrane region" description="Helical" evidence="9">
    <location>
        <begin position="158"/>
        <end position="176"/>
    </location>
</feature>
<dbReference type="Pfam" id="PF26039">
    <property type="entry name" value="Dcst2"/>
    <property type="match status" value="1"/>
</dbReference>
<feature type="compositionally biased region" description="Basic and acidic residues" evidence="8">
    <location>
        <begin position="746"/>
        <end position="769"/>
    </location>
</feature>
<dbReference type="Pfam" id="PF26037">
    <property type="entry name" value="zf-RING_DCST1_C"/>
    <property type="match status" value="1"/>
</dbReference>
<evidence type="ECO:0000256" key="9">
    <source>
        <dbReference type="SAM" id="Phobius"/>
    </source>
</evidence>